<feature type="region of interest" description="Disordered" evidence="1">
    <location>
        <begin position="23"/>
        <end position="42"/>
    </location>
</feature>
<feature type="signal peptide" evidence="2">
    <location>
        <begin position="1"/>
        <end position="19"/>
    </location>
</feature>
<dbReference type="RefSeq" id="WP_012517997.1">
    <property type="nucleotide sequence ID" value="NC_011138.3"/>
</dbReference>
<evidence type="ECO:0000313" key="4">
    <source>
        <dbReference type="Proteomes" id="UP000001870"/>
    </source>
</evidence>
<dbReference type="KEGG" id="amc:MADE_1007585"/>
<dbReference type="HOGENOM" id="CLU_182920_1_0_6"/>
<keyword evidence="4" id="KW-1185">Reference proteome</keyword>
<organism evidence="3 4">
    <name type="scientific">Alteromonas mediterranea (strain DSM 17117 / CIP 110805 / LMG 28347 / Deep ecotype)</name>
    <dbReference type="NCBI Taxonomy" id="1774373"/>
    <lineage>
        <taxon>Bacteria</taxon>
        <taxon>Pseudomonadati</taxon>
        <taxon>Pseudomonadota</taxon>
        <taxon>Gammaproteobacteria</taxon>
        <taxon>Alteromonadales</taxon>
        <taxon>Alteromonadaceae</taxon>
        <taxon>Alteromonas/Salinimonas group</taxon>
        <taxon>Alteromonas</taxon>
    </lineage>
</organism>
<evidence type="ECO:0000313" key="3">
    <source>
        <dbReference type="EMBL" id="AEA97657.1"/>
    </source>
</evidence>
<dbReference type="Proteomes" id="UP000001870">
    <property type="component" value="Chromosome"/>
</dbReference>
<reference evidence="3 4" key="1">
    <citation type="journal article" date="2008" name="ISME J.">
        <title>Comparative genomics of two ecotypes of the marine planktonic copiotroph Alteromonas macleodii suggests alternative lifestyles associated with different kinds of particulate organic matter.</title>
        <authorList>
            <person name="Ivars-Martinez E."/>
            <person name="Martin-Cuadrado A.B."/>
            <person name="D'Auria G."/>
            <person name="Mira A."/>
            <person name="Ferriera S."/>
            <person name="Johnson J."/>
            <person name="Friedman R."/>
            <person name="Rodriguez-Valera F."/>
        </authorList>
    </citation>
    <scope>NUCLEOTIDE SEQUENCE [LARGE SCALE GENOMIC DNA]</scope>
    <source>
        <strain evidence="4">DSM 17117 / CIP 110805 / LMG 28347 / Deep ecotype</strain>
    </source>
</reference>
<feature type="compositionally biased region" description="Acidic residues" evidence="1">
    <location>
        <begin position="28"/>
        <end position="42"/>
    </location>
</feature>
<dbReference type="PROSITE" id="PS51257">
    <property type="entry name" value="PROKAR_LIPOPROTEIN"/>
    <property type="match status" value="1"/>
</dbReference>
<name>F2G7K7_ALTMD</name>
<reference evidence="3 4" key="2">
    <citation type="journal article" date="2015" name="Antonie Van Leeuwenhoek">
        <title>Ecophysiological diversity of a novel member of the genus Alteromonas, and description of Alteromonas mediterranea sp. nov.</title>
        <authorList>
            <person name="Ivanova E.P."/>
            <person name="Lopez-Perez M."/>
            <person name="Zabalos M."/>
            <person name="Nguyen S.H."/>
            <person name="Webb H.K."/>
            <person name="Ryan J."/>
            <person name="Lagutin K."/>
            <person name="Vyssotski M."/>
            <person name="Crawford R.J."/>
            <person name="Rodriguez-Valera F."/>
        </authorList>
    </citation>
    <scope>NUCLEOTIDE SEQUENCE [LARGE SCALE GENOMIC DNA]</scope>
    <source>
        <strain evidence="4">DSM 17117 / CIP 110805 / LMG 28347 / Deep ecotype</strain>
    </source>
</reference>
<keyword evidence="2" id="KW-0732">Signal</keyword>
<accession>F2G7K7</accession>
<proteinExistence type="predicted"/>
<dbReference type="AlphaFoldDB" id="F2G7K7"/>
<dbReference type="EMBL" id="CP001103">
    <property type="protein sequence ID" value="AEA97657.1"/>
    <property type="molecule type" value="Genomic_DNA"/>
</dbReference>
<evidence type="ECO:0000256" key="2">
    <source>
        <dbReference type="SAM" id="SignalP"/>
    </source>
</evidence>
<protein>
    <recommendedName>
        <fullName evidence="5">Secreted protein</fullName>
    </recommendedName>
</protein>
<sequence length="78" mass="8413">MKHLSKILAVSSLALAASACDVNKTEEGEMPEADIDGGELPEYEVDTMDVDVDTETKEVEVPVVDVEMPEEDDDDSGN</sequence>
<evidence type="ECO:0008006" key="5">
    <source>
        <dbReference type="Google" id="ProtNLM"/>
    </source>
</evidence>
<gene>
    <name evidence="3" type="ordered locus">MADE_1007585</name>
</gene>
<feature type="chain" id="PRO_5003282542" description="Secreted protein" evidence="2">
    <location>
        <begin position="20"/>
        <end position="78"/>
    </location>
</feature>
<evidence type="ECO:0000256" key="1">
    <source>
        <dbReference type="SAM" id="MobiDB-lite"/>
    </source>
</evidence>